<sequence length="105" mass="12025">LARNGIGDRPSDLNPTSTRNCRRDTHSQKRSISSCEPTTRTCSIDTESGKRTVGSSIRAGSCTFSKRRRRLSLVILLWLRLNWRWNRSNFSGISTRRSQISWPSK</sequence>
<name>A0AAV5SAH4_9BILA</name>
<accession>A0AAV5SAH4</accession>
<dbReference type="EMBL" id="BTSX01000001">
    <property type="protein sequence ID" value="GMS79699.1"/>
    <property type="molecule type" value="Genomic_DNA"/>
</dbReference>
<evidence type="ECO:0000256" key="1">
    <source>
        <dbReference type="SAM" id="MobiDB-lite"/>
    </source>
</evidence>
<comment type="caution">
    <text evidence="2">The sequence shown here is derived from an EMBL/GenBank/DDBJ whole genome shotgun (WGS) entry which is preliminary data.</text>
</comment>
<evidence type="ECO:0000313" key="2">
    <source>
        <dbReference type="EMBL" id="GMS79699.1"/>
    </source>
</evidence>
<evidence type="ECO:0000313" key="3">
    <source>
        <dbReference type="Proteomes" id="UP001432027"/>
    </source>
</evidence>
<dbReference type="AlphaFoldDB" id="A0AAV5SAH4"/>
<gene>
    <name evidence="2" type="ORF">PENTCL1PPCAC_1875</name>
</gene>
<organism evidence="2 3">
    <name type="scientific">Pristionchus entomophagus</name>
    <dbReference type="NCBI Taxonomy" id="358040"/>
    <lineage>
        <taxon>Eukaryota</taxon>
        <taxon>Metazoa</taxon>
        <taxon>Ecdysozoa</taxon>
        <taxon>Nematoda</taxon>
        <taxon>Chromadorea</taxon>
        <taxon>Rhabditida</taxon>
        <taxon>Rhabditina</taxon>
        <taxon>Diplogasteromorpha</taxon>
        <taxon>Diplogasteroidea</taxon>
        <taxon>Neodiplogasteridae</taxon>
        <taxon>Pristionchus</taxon>
    </lineage>
</organism>
<feature type="non-terminal residue" evidence="2">
    <location>
        <position position="1"/>
    </location>
</feature>
<protein>
    <recommendedName>
        <fullName evidence="4">Ribosomal protein</fullName>
    </recommendedName>
</protein>
<reference evidence="2" key="1">
    <citation type="submission" date="2023-10" db="EMBL/GenBank/DDBJ databases">
        <title>Genome assembly of Pristionchus species.</title>
        <authorList>
            <person name="Yoshida K."/>
            <person name="Sommer R.J."/>
        </authorList>
    </citation>
    <scope>NUCLEOTIDE SEQUENCE</scope>
    <source>
        <strain evidence="2">RS0144</strain>
    </source>
</reference>
<feature type="region of interest" description="Disordered" evidence="1">
    <location>
        <begin position="1"/>
        <end position="33"/>
    </location>
</feature>
<evidence type="ECO:0008006" key="4">
    <source>
        <dbReference type="Google" id="ProtNLM"/>
    </source>
</evidence>
<keyword evidence="3" id="KW-1185">Reference proteome</keyword>
<dbReference type="Proteomes" id="UP001432027">
    <property type="component" value="Unassembled WGS sequence"/>
</dbReference>
<proteinExistence type="predicted"/>